<reference evidence="8 9" key="1">
    <citation type="submission" date="2015-10" db="EMBL/GenBank/DDBJ databases">
        <title>Draft genomes sequences of Candida glabrata isolates 1A, 1B, 2A, 2B, 3A and 3B.</title>
        <authorList>
            <person name="Haavelsrud O.E."/>
            <person name="Gaustad P."/>
        </authorList>
    </citation>
    <scope>NUCLEOTIDE SEQUENCE [LARGE SCALE GENOMIC DNA]</scope>
    <source>
        <strain evidence="8">910700640</strain>
    </source>
</reference>
<keyword evidence="2" id="KW-0819">tRNA processing</keyword>
<dbReference type="InterPro" id="IPR020097">
    <property type="entry name" value="PsdUridine_synth_TruA_a/b_dom"/>
</dbReference>
<dbReference type="NCBIfam" id="TIGR00071">
    <property type="entry name" value="hisT_truA"/>
    <property type="match status" value="1"/>
</dbReference>
<comment type="catalytic activity">
    <reaction evidence="4">
        <text>a uridine in tRNA = a pseudouridine in tRNA</text>
        <dbReference type="Rhea" id="RHEA:54572"/>
        <dbReference type="Rhea" id="RHEA-COMP:13339"/>
        <dbReference type="Rhea" id="RHEA-COMP:13934"/>
        <dbReference type="ChEBI" id="CHEBI:65314"/>
        <dbReference type="ChEBI" id="CHEBI:65315"/>
    </reaction>
</comment>
<feature type="active site" description="Nucleophile" evidence="5">
    <location>
        <position position="75"/>
    </location>
</feature>
<dbReference type="GO" id="GO:0005739">
    <property type="term" value="C:mitochondrion"/>
    <property type="evidence" value="ECO:0007669"/>
    <property type="project" value="EnsemblFungi"/>
</dbReference>
<dbReference type="InterPro" id="IPR020094">
    <property type="entry name" value="TruA/RsuA/RluB/E/F_N"/>
</dbReference>
<evidence type="ECO:0000256" key="3">
    <source>
        <dbReference type="ARBA" id="ARBA00023235"/>
    </source>
</evidence>
<dbReference type="CDD" id="cd02568">
    <property type="entry name" value="PseudoU_synth_PUS1_PUS2"/>
    <property type="match status" value="1"/>
</dbReference>
<dbReference type="Gene3D" id="3.30.70.580">
    <property type="entry name" value="Pseudouridine synthase I, catalytic domain, N-terminal subdomain"/>
    <property type="match status" value="1"/>
</dbReference>
<gene>
    <name evidence="8" type="ORF">AO440_004104</name>
</gene>
<feature type="domain" description="Pseudouridine synthase I TruA alpha/beta" evidence="7">
    <location>
        <begin position="163"/>
        <end position="284"/>
    </location>
</feature>
<dbReference type="InterPro" id="IPR020103">
    <property type="entry name" value="PsdUridine_synth_cat_dom_sf"/>
</dbReference>
<dbReference type="FunFam" id="3.30.70.580:FF:000002">
    <property type="entry name" value="tRNA pseudouridine synthase"/>
    <property type="match status" value="1"/>
</dbReference>
<evidence type="ECO:0000313" key="9">
    <source>
        <dbReference type="Proteomes" id="UP000054886"/>
    </source>
</evidence>
<dbReference type="InterPro" id="IPR041708">
    <property type="entry name" value="PUS1/PUS2-like"/>
</dbReference>
<evidence type="ECO:0000256" key="4">
    <source>
        <dbReference type="ARBA" id="ARBA00036943"/>
    </source>
</evidence>
<proteinExistence type="inferred from homology"/>
<dbReference type="PANTHER" id="PTHR11142">
    <property type="entry name" value="PSEUDOURIDYLATE SYNTHASE"/>
    <property type="match status" value="1"/>
</dbReference>
<dbReference type="InterPro" id="IPR001406">
    <property type="entry name" value="PsdUridine_synth_TruA"/>
</dbReference>
<dbReference type="GO" id="GO:1990481">
    <property type="term" value="P:mRNA pseudouridine synthesis"/>
    <property type="evidence" value="ECO:0007669"/>
    <property type="project" value="EnsemblFungi"/>
</dbReference>
<evidence type="ECO:0000259" key="7">
    <source>
        <dbReference type="Pfam" id="PF01416"/>
    </source>
</evidence>
<dbReference type="VEuPathDB" id="FungiDB:CAGL0M05797g"/>
<dbReference type="GO" id="GO:0009982">
    <property type="term" value="F:pseudouridine synthase activity"/>
    <property type="evidence" value="ECO:0007669"/>
    <property type="project" value="EnsemblFungi"/>
</dbReference>
<dbReference type="InterPro" id="IPR020095">
    <property type="entry name" value="PsdUridine_synth_TruA_C"/>
</dbReference>
<evidence type="ECO:0000256" key="2">
    <source>
        <dbReference type="ARBA" id="ARBA00022694"/>
    </source>
</evidence>
<dbReference type="SUPFAM" id="SSF55120">
    <property type="entry name" value="Pseudouridine synthase"/>
    <property type="match status" value="1"/>
</dbReference>
<dbReference type="GO" id="GO:0003723">
    <property type="term" value="F:RNA binding"/>
    <property type="evidence" value="ECO:0007669"/>
    <property type="project" value="InterPro"/>
</dbReference>
<dbReference type="VEuPathDB" id="FungiDB:GVI51_M05753"/>
<dbReference type="Pfam" id="PF01416">
    <property type="entry name" value="PseudoU_synth_1"/>
    <property type="match status" value="1"/>
</dbReference>
<keyword evidence="3" id="KW-0413">Isomerase</keyword>
<dbReference type="Proteomes" id="UP000054886">
    <property type="component" value="Unassembled WGS sequence"/>
</dbReference>
<dbReference type="GO" id="GO:0005634">
    <property type="term" value="C:nucleus"/>
    <property type="evidence" value="ECO:0007669"/>
    <property type="project" value="TreeGrafter"/>
</dbReference>
<evidence type="ECO:0000313" key="8">
    <source>
        <dbReference type="EMBL" id="KTB04252.1"/>
    </source>
</evidence>
<sequence>MDTIVGRLAKSRLPKRKMALVLGYLGTGYQGIQYNPPAHTIDSELFKALVATNCISQSNSDDFSKSSFSRATRTDKDVHALTNLVALKMQRYEVPQQVKAELNEILPDDIRIWDVVPVKKKFNARVMAGTRHYRYVIPTFLLQCGPHSDLSTSQLARFKNIWNMFLGTHNYYNFTPRRKDTNADSPQNMRHMYSIQVSDPFTIAGSTQWLSIAIHGQSFLLHQIRKMVHYALSEYHRSSSDTKSMELLETVDPDLTSATALDTPTEQYIPLAPAAGLYLHHPTFEGYNNQPAARRLQVLDLSGYPACATFEDRIHTEIARSEHVFHEYMAVIRQ</sequence>
<feature type="binding site" evidence="6">
    <location>
        <position position="133"/>
    </location>
    <ligand>
        <name>substrate</name>
    </ligand>
</feature>
<dbReference type="PANTHER" id="PTHR11142:SF4">
    <property type="entry name" value="PSEUDOURIDYLATE SYNTHASE 1 HOMOLOG"/>
    <property type="match status" value="1"/>
</dbReference>
<dbReference type="VEuPathDB" id="FungiDB:B1J91_M05797g"/>
<evidence type="ECO:0000256" key="6">
    <source>
        <dbReference type="PIRSR" id="PIRSR641708-2"/>
    </source>
</evidence>
<accession>A0A0W0D3S4</accession>
<organism evidence="8 9">
    <name type="scientific">Candida glabrata</name>
    <name type="common">Yeast</name>
    <name type="synonym">Torulopsis glabrata</name>
    <dbReference type="NCBI Taxonomy" id="5478"/>
    <lineage>
        <taxon>Eukaryota</taxon>
        <taxon>Fungi</taxon>
        <taxon>Dikarya</taxon>
        <taxon>Ascomycota</taxon>
        <taxon>Saccharomycotina</taxon>
        <taxon>Saccharomycetes</taxon>
        <taxon>Saccharomycetales</taxon>
        <taxon>Saccharomycetaceae</taxon>
        <taxon>Nakaseomyces</taxon>
    </lineage>
</organism>
<dbReference type="EMBL" id="LLZZ01000117">
    <property type="protein sequence ID" value="KTB04252.1"/>
    <property type="molecule type" value="Genomic_DNA"/>
</dbReference>
<dbReference type="GO" id="GO:0031119">
    <property type="term" value="P:tRNA pseudouridine synthesis"/>
    <property type="evidence" value="ECO:0007669"/>
    <property type="project" value="EnsemblFungi"/>
</dbReference>
<comment type="caution">
    <text evidence="8">The sequence shown here is derived from an EMBL/GenBank/DDBJ whole genome shotgun (WGS) entry which is preliminary data.</text>
</comment>
<name>A0A0W0D3S4_CANGB</name>
<protein>
    <submittedName>
        <fullName evidence="8">tRNA pseudouridine(27/28) synthase</fullName>
    </submittedName>
</protein>
<comment type="similarity">
    <text evidence="1">Belongs to the tRNA pseudouridine synthase TruA family.</text>
</comment>
<evidence type="ECO:0000256" key="5">
    <source>
        <dbReference type="PIRSR" id="PIRSR641708-1"/>
    </source>
</evidence>
<evidence type="ECO:0000256" key="1">
    <source>
        <dbReference type="ARBA" id="ARBA00009375"/>
    </source>
</evidence>
<dbReference type="VEuPathDB" id="FungiDB:GWK60_M05753"/>
<dbReference type="Gene3D" id="3.30.70.660">
    <property type="entry name" value="Pseudouridine synthase I, catalytic domain, C-terminal subdomain"/>
    <property type="match status" value="1"/>
</dbReference>
<dbReference type="AlphaFoldDB" id="A0A0W0D3S4"/>